<name>A0A919ICC6_9ACTN</name>
<dbReference type="Pfam" id="PF20703">
    <property type="entry name" value="nSTAND1"/>
    <property type="match status" value="1"/>
</dbReference>
<sequence>MSARLDALGSRVVLLGTGRHDGAGWPSSVPAVATTLRDLRAVFRDACGVAEEQIRTVEDPATPNEFQRAIAAAAEEATEVLLIYYVGHGILNRRRELHLAVQGAVDPATVGAYQALPVREIQETVRLRGGRRAILVLDCCFAGRAEPPAEDGVLLAAAGADELAWAPQGAEHTTFSGAFIEALRDGVPGEPGDLQLRHLFRHLRGRLAKQGYPVPILQAGDLTAEVVLGRNPMDRPTGEDPGEPPAGGDDSCPYQGLQPYTTEDARLFAGRDAVVEAVLRKMRAALPTGGITVVSGPSGNGKTSLIEAGVVPAIRNGAVVQPGVPDSHVVRIRITTDPVEALNTALAGGPGPSARSPLLILVDQFEQLFVQGIAPSRQRAFVSALHDLSRPGPGGPRALVVLGLRSDFDGPCAGFPELVSAFQERNVVVGPMTTGELRTAVLEPARRSRFRLEPGLIERLLIDAGADLGADDTAGSGPGSLPLISQALLSTWHRRSGRTLTLAGYQATGGVRQAVQQTADAAFAALTAPEKAAARRLLISLVRVGAAGRPDTRGRIQRAAVSGADAEAALGKLADHRLVTVDENSVELAHEALIREWPLLRDWVGDSRAGLLVAQELELAAAGWRAAAGDRAHLYRAGRLAEARSRIDPDTAGRLGDDAREFLAASVRQQRRTAWTRRITAAALVLLTVLATTTAVLAVNRGDRLDKQLRTANAGNLAVASEAAAAGDPAFATRLALAAWRLEPSHPSARAALANRYMAMRSVEHVFDGVTATGPIKSLSASENGDMVLVAATGSTFTVVTGLTVGRASTWLLPTSHNRAMPSPDGRWVITGGNGTALSLWDVAGRRRPLSLPGSRPITAVDKQSWAFSWDGARLLVAGEDGAGALMWSLPGLTWMPLPSRVLGDGAISGIGFTDDPSTILVNRAVSGSDHLEVRSLTSGRSVRRFPAGATPGGGGRWVHRCVDENTQDGAPATVSVVRAATGKPNERVAARQPDCGTEATPDGNHLLPEVTSVREDAATIRRITSLVTGESYDFVLPYRSARDESAGDLTRLTVIDVAGGPPMALLGIGTAVLRLRPIARDPLAMPGSNSRTEDGEHVLTHYYDRLEVTSPGTGRSVAHLGAPAGVSFGNIGIPWTSVWQDGARVFTEYSVPGLRTAGVFRAPAEQGARYEWDILDRDEGGLLAVAVGNRVTVWDRGSGRTESELTVPAGEALLSKYRSDPHVLLRIGHPGEVLIYTNTERPQLWNYRTRTLLSTLPMTADTGGMLFDATGDRLIHLEADKTIQVWDVATGRPVGSPVTAPDAWSPLGITPEEDGAYVVTFTDVDGGRRVEFWDLERGTSSGALRLTDEETGPNEAAVTSTLALRGDRVMPTEVALTAAAWRDQLCRAFGAGFTETERAALPEGAPQDNPC</sequence>
<evidence type="ECO:0008006" key="6">
    <source>
        <dbReference type="Google" id="ProtNLM"/>
    </source>
</evidence>
<gene>
    <name evidence="4" type="ORF">Acy02nite_08840</name>
</gene>
<dbReference type="SUPFAM" id="SSF69322">
    <property type="entry name" value="Tricorn protease domain 2"/>
    <property type="match status" value="1"/>
</dbReference>
<protein>
    <recommendedName>
        <fullName evidence="6">Peptidase C14 caspase domain-containing protein</fullName>
    </recommendedName>
</protein>
<dbReference type="RefSeq" id="WP_203738468.1">
    <property type="nucleotide sequence ID" value="NZ_BAAAUC010000005.1"/>
</dbReference>
<feature type="region of interest" description="Disordered" evidence="1">
    <location>
        <begin position="230"/>
        <end position="257"/>
    </location>
</feature>
<dbReference type="Gene3D" id="3.40.50.1460">
    <property type="match status" value="1"/>
</dbReference>
<comment type="caution">
    <text evidence="4">The sequence shown here is derived from an EMBL/GenBank/DDBJ whole genome shotgun (WGS) entry which is preliminary data.</text>
</comment>
<dbReference type="EMBL" id="BOMH01000006">
    <property type="protein sequence ID" value="GID63003.1"/>
    <property type="molecule type" value="Genomic_DNA"/>
</dbReference>
<proteinExistence type="predicted"/>
<keyword evidence="5" id="KW-1185">Reference proteome</keyword>
<dbReference type="SUPFAM" id="SSF52540">
    <property type="entry name" value="P-loop containing nucleoside triphosphate hydrolases"/>
    <property type="match status" value="1"/>
</dbReference>
<evidence type="ECO:0000313" key="4">
    <source>
        <dbReference type="EMBL" id="GID63003.1"/>
    </source>
</evidence>
<dbReference type="InterPro" id="IPR027417">
    <property type="entry name" value="P-loop_NTPase"/>
</dbReference>
<evidence type="ECO:0000259" key="2">
    <source>
        <dbReference type="Pfam" id="PF00656"/>
    </source>
</evidence>
<reference evidence="4" key="1">
    <citation type="submission" date="2021-01" db="EMBL/GenBank/DDBJ databases">
        <title>Whole genome shotgun sequence of Actinoplanes cyaneus NBRC 14990.</title>
        <authorList>
            <person name="Komaki H."/>
            <person name="Tamura T."/>
        </authorList>
    </citation>
    <scope>NUCLEOTIDE SEQUENCE</scope>
    <source>
        <strain evidence="4">NBRC 14990</strain>
    </source>
</reference>
<evidence type="ECO:0000256" key="1">
    <source>
        <dbReference type="SAM" id="MobiDB-lite"/>
    </source>
</evidence>
<evidence type="ECO:0000313" key="5">
    <source>
        <dbReference type="Proteomes" id="UP000619479"/>
    </source>
</evidence>
<dbReference type="InterPro" id="IPR049052">
    <property type="entry name" value="nSTAND1"/>
</dbReference>
<dbReference type="Proteomes" id="UP000619479">
    <property type="component" value="Unassembled WGS sequence"/>
</dbReference>
<dbReference type="InterPro" id="IPR011600">
    <property type="entry name" value="Pept_C14_caspase"/>
</dbReference>
<dbReference type="NCBIfam" id="NF047832">
    <property type="entry name" value="caspase_w_EACC1"/>
    <property type="match status" value="1"/>
</dbReference>
<organism evidence="4 5">
    <name type="scientific">Actinoplanes cyaneus</name>
    <dbReference type="NCBI Taxonomy" id="52696"/>
    <lineage>
        <taxon>Bacteria</taxon>
        <taxon>Bacillati</taxon>
        <taxon>Actinomycetota</taxon>
        <taxon>Actinomycetes</taxon>
        <taxon>Micromonosporales</taxon>
        <taxon>Micromonosporaceae</taxon>
        <taxon>Actinoplanes</taxon>
    </lineage>
</organism>
<evidence type="ECO:0000259" key="3">
    <source>
        <dbReference type="Pfam" id="PF20703"/>
    </source>
</evidence>
<dbReference type="GO" id="GO:0004197">
    <property type="term" value="F:cysteine-type endopeptidase activity"/>
    <property type="evidence" value="ECO:0007669"/>
    <property type="project" value="InterPro"/>
</dbReference>
<dbReference type="Gene3D" id="2.130.10.10">
    <property type="entry name" value="YVTN repeat-like/Quinoprotein amine dehydrogenase"/>
    <property type="match status" value="2"/>
</dbReference>
<dbReference type="Pfam" id="PF00656">
    <property type="entry name" value="Peptidase_C14"/>
    <property type="match status" value="1"/>
</dbReference>
<feature type="domain" description="Novel STAND NTPase 1" evidence="3">
    <location>
        <begin position="253"/>
        <end position="628"/>
    </location>
</feature>
<dbReference type="GO" id="GO:0006508">
    <property type="term" value="P:proteolysis"/>
    <property type="evidence" value="ECO:0007669"/>
    <property type="project" value="InterPro"/>
</dbReference>
<accession>A0A919ICC6</accession>
<feature type="domain" description="Peptidase C14 caspase" evidence="2">
    <location>
        <begin position="38"/>
        <end position="225"/>
    </location>
</feature>
<dbReference type="InterPro" id="IPR015943">
    <property type="entry name" value="WD40/YVTN_repeat-like_dom_sf"/>
</dbReference>